<feature type="domain" description="Amidohydrolase-related" evidence="1">
    <location>
        <begin position="115"/>
        <end position="410"/>
    </location>
</feature>
<dbReference type="Gene3D" id="2.30.40.10">
    <property type="entry name" value="Urease, subunit C, domain 1"/>
    <property type="match status" value="1"/>
</dbReference>
<protein>
    <recommendedName>
        <fullName evidence="1">Amidohydrolase-related domain-containing protein</fullName>
    </recommendedName>
</protein>
<dbReference type="InterPro" id="IPR011059">
    <property type="entry name" value="Metal-dep_hydrolase_composite"/>
</dbReference>
<dbReference type="EMBL" id="JASJQH010006876">
    <property type="protein sequence ID" value="KAK9729785.1"/>
    <property type="molecule type" value="Genomic_DNA"/>
</dbReference>
<evidence type="ECO:0000313" key="2">
    <source>
        <dbReference type="EMBL" id="KAK9729785.1"/>
    </source>
</evidence>
<organism evidence="2 3">
    <name type="scientific">Basidiobolus ranarum</name>
    <dbReference type="NCBI Taxonomy" id="34480"/>
    <lineage>
        <taxon>Eukaryota</taxon>
        <taxon>Fungi</taxon>
        <taxon>Fungi incertae sedis</taxon>
        <taxon>Zoopagomycota</taxon>
        <taxon>Entomophthoromycotina</taxon>
        <taxon>Basidiobolomycetes</taxon>
        <taxon>Basidiobolales</taxon>
        <taxon>Basidiobolaceae</taxon>
        <taxon>Basidiobolus</taxon>
    </lineage>
</organism>
<dbReference type="InterPro" id="IPR006680">
    <property type="entry name" value="Amidohydro-rel"/>
</dbReference>
<dbReference type="Pfam" id="PF01979">
    <property type="entry name" value="Amidohydro_1"/>
    <property type="match status" value="1"/>
</dbReference>
<dbReference type="Proteomes" id="UP001479436">
    <property type="component" value="Unassembled WGS sequence"/>
</dbReference>
<dbReference type="SUPFAM" id="SSF51556">
    <property type="entry name" value="Metallo-dependent hydrolases"/>
    <property type="match status" value="1"/>
</dbReference>
<name>A0ABR2WBX3_9FUNG</name>
<reference evidence="2 3" key="1">
    <citation type="submission" date="2023-04" db="EMBL/GenBank/DDBJ databases">
        <title>Genome of Basidiobolus ranarum AG-B5.</title>
        <authorList>
            <person name="Stajich J.E."/>
            <person name="Carter-House D."/>
            <person name="Gryganskyi A."/>
        </authorList>
    </citation>
    <scope>NUCLEOTIDE SEQUENCE [LARGE SCALE GENOMIC DNA]</scope>
    <source>
        <strain evidence="2 3">AG-B5</strain>
    </source>
</reference>
<proteinExistence type="predicted"/>
<dbReference type="InterPro" id="IPR032466">
    <property type="entry name" value="Metal_Hydrolase"/>
</dbReference>
<dbReference type="PANTHER" id="PTHR42717">
    <property type="entry name" value="DIHYDROOROTASE-RELATED"/>
    <property type="match status" value="1"/>
</dbReference>
<evidence type="ECO:0000313" key="3">
    <source>
        <dbReference type="Proteomes" id="UP001479436"/>
    </source>
</evidence>
<accession>A0ABR2WBX3</accession>
<gene>
    <name evidence="2" type="ORF">K7432_000028</name>
</gene>
<dbReference type="PIRSF" id="PIRSF039004">
    <property type="entry name" value="ADE_EF_0837"/>
    <property type="match status" value="1"/>
</dbReference>
<evidence type="ECO:0000259" key="1">
    <source>
        <dbReference type="Pfam" id="PF01979"/>
    </source>
</evidence>
<dbReference type="InterPro" id="IPR020043">
    <property type="entry name" value="Deacetylase_Atu3266-like"/>
</dbReference>
<dbReference type="Gene3D" id="3.20.20.140">
    <property type="entry name" value="Metal-dependent hydrolases"/>
    <property type="match status" value="1"/>
</dbReference>
<keyword evidence="3" id="KW-1185">Reference proteome</keyword>
<dbReference type="PANTHER" id="PTHR42717:SF1">
    <property type="entry name" value="IMIDAZOLONEPROPIONASE AND RELATED AMIDOHYDROLASES"/>
    <property type="match status" value="1"/>
</dbReference>
<dbReference type="SUPFAM" id="SSF51338">
    <property type="entry name" value="Composite domain of metallo-dependent hydrolases"/>
    <property type="match status" value="1"/>
</dbReference>
<dbReference type="NCBIfam" id="NF006689">
    <property type="entry name" value="PRK09237.1"/>
    <property type="match status" value="1"/>
</dbReference>
<sequence>MFEIYLSSLLASSFFRGTTDMVNLKNTNLLLLACLVVCASSERTQASINLPRALHSKSKVCKSTLITNGNLIDTKTKKTQLSDILVRDGRIVAIKKAGTISNHLAAEVVNAKGLYVTPGLVDLHTHIYWGATYWGIEADPVAARSGVTTWNDAGSSGAYTFPGLRKYVIDQTRARAFVFLNIAAQGLTSRTYELIKASDVADVELATWTIGNNTDVIKGIKVRMDSDATSGSGLEGLKRARQVADKTKVPIMVHVGHTPPGIDDIAEYLGKGDILTHCFNGHENRLIDENGQLRPVVHKLREKGVHFDVGHGGGSFDYLVAEKMIAAGFLPDSVSSDLHQISTLGSAQDLPTVLSKLLNLGIPLEELIAKATLVPARILGHPELGRLQVGGPADIAIFKLEKGHFNFTDNTGNKRNGTMRIVNTHTFRDGVPMLQVEAAPPASWALRDAKVVSGAKPPTI</sequence>
<comment type="caution">
    <text evidence="2">The sequence shown here is derived from an EMBL/GenBank/DDBJ whole genome shotgun (WGS) entry which is preliminary data.</text>
</comment>